<evidence type="ECO:0000313" key="2">
    <source>
        <dbReference type="EMBL" id="GBP53760.1"/>
    </source>
</evidence>
<reference evidence="2 3" key="1">
    <citation type="journal article" date="2019" name="Commun. Biol.">
        <title>The bagworm genome reveals a unique fibroin gene that provides high tensile strength.</title>
        <authorList>
            <person name="Kono N."/>
            <person name="Nakamura H."/>
            <person name="Ohtoshi R."/>
            <person name="Tomita M."/>
            <person name="Numata K."/>
            <person name="Arakawa K."/>
        </authorList>
    </citation>
    <scope>NUCLEOTIDE SEQUENCE [LARGE SCALE GENOMIC DNA]</scope>
</reference>
<evidence type="ECO:0000256" key="1">
    <source>
        <dbReference type="SAM" id="MobiDB-lite"/>
    </source>
</evidence>
<gene>
    <name evidence="2" type="ORF">EVAR_84243_1</name>
</gene>
<protein>
    <submittedName>
        <fullName evidence="2">Uncharacterized protein</fullName>
    </submittedName>
</protein>
<name>A0A4C1WSE9_EUMVA</name>
<proteinExistence type="predicted"/>
<evidence type="ECO:0000313" key="3">
    <source>
        <dbReference type="Proteomes" id="UP000299102"/>
    </source>
</evidence>
<sequence>MTVRAEDIKKKNHADSKFIDVRRRFGVGLEGPGGIMNLRAPQEPSIKANRRKALKNFEEAKIGSRIESRDRSRNRAWDRHQALERRVTPSYNSEIKRDIDRATSPPPSHSASSSRVYYARHLVIFFWKNLQW</sequence>
<feature type="region of interest" description="Disordered" evidence="1">
    <location>
        <begin position="88"/>
        <end position="112"/>
    </location>
</feature>
<accession>A0A4C1WSE9</accession>
<dbReference type="AlphaFoldDB" id="A0A4C1WSE9"/>
<dbReference type="EMBL" id="BGZK01000633">
    <property type="protein sequence ID" value="GBP53760.1"/>
    <property type="molecule type" value="Genomic_DNA"/>
</dbReference>
<dbReference type="Proteomes" id="UP000299102">
    <property type="component" value="Unassembled WGS sequence"/>
</dbReference>
<keyword evidence="3" id="KW-1185">Reference proteome</keyword>
<organism evidence="2 3">
    <name type="scientific">Eumeta variegata</name>
    <name type="common">Bagworm moth</name>
    <name type="synonym">Eumeta japonica</name>
    <dbReference type="NCBI Taxonomy" id="151549"/>
    <lineage>
        <taxon>Eukaryota</taxon>
        <taxon>Metazoa</taxon>
        <taxon>Ecdysozoa</taxon>
        <taxon>Arthropoda</taxon>
        <taxon>Hexapoda</taxon>
        <taxon>Insecta</taxon>
        <taxon>Pterygota</taxon>
        <taxon>Neoptera</taxon>
        <taxon>Endopterygota</taxon>
        <taxon>Lepidoptera</taxon>
        <taxon>Glossata</taxon>
        <taxon>Ditrysia</taxon>
        <taxon>Tineoidea</taxon>
        <taxon>Psychidae</taxon>
        <taxon>Oiketicinae</taxon>
        <taxon>Eumeta</taxon>
    </lineage>
</organism>
<comment type="caution">
    <text evidence="2">The sequence shown here is derived from an EMBL/GenBank/DDBJ whole genome shotgun (WGS) entry which is preliminary data.</text>
</comment>